<evidence type="ECO:0000313" key="3">
    <source>
        <dbReference type="EMBL" id="KAK7107056.1"/>
    </source>
</evidence>
<protein>
    <recommendedName>
        <fullName evidence="5">Transposase</fullName>
    </recommendedName>
</protein>
<dbReference type="EMBL" id="JBAMIC010000004">
    <property type="protein sequence ID" value="KAK7107056.1"/>
    <property type="molecule type" value="Genomic_DNA"/>
</dbReference>
<feature type="domain" description="Tc1-like transposase DDE" evidence="2">
    <location>
        <begin position="142"/>
        <end position="283"/>
    </location>
</feature>
<sequence>MPRVPEDVRYRILGHVQAGSTEAEVARTFNVHRHTVANILRKFNITQSVADRPRSGRPKVTTAAQDRRLVLVAVRERHSTARAIGAQAHVQCSDRTVRRRLKATGLTPRKPAKKPELLPRHQQNRLQWVRQHVRLNRGQWGQILFTDESRFHVQRHDGRQMVYRRAGERYAQCCVQQAAQYGHGSVMAWAGITATQRTDLVIVRGNLNAQNYINNILTPHAFPLIQQQNLTLQQDNAPAHRARVTQVALANNNIAFVNPWPAISPDLNPIEHAWDVLDRMIRALPPQQRPTNVRQLEAALIRAWRSIPQAFFQRLVRSMRHRCIAVRAAGGGHTRY</sequence>
<gene>
    <name evidence="3" type="ORF">V1264_015036</name>
</gene>
<evidence type="ECO:0000313" key="4">
    <source>
        <dbReference type="Proteomes" id="UP001374579"/>
    </source>
</evidence>
<dbReference type="Proteomes" id="UP001374579">
    <property type="component" value="Unassembled WGS sequence"/>
</dbReference>
<dbReference type="InterPro" id="IPR036397">
    <property type="entry name" value="RNaseH_sf"/>
</dbReference>
<evidence type="ECO:0000259" key="2">
    <source>
        <dbReference type="Pfam" id="PF13358"/>
    </source>
</evidence>
<dbReference type="PANTHER" id="PTHR23022:SF135">
    <property type="entry name" value="SI:DKEY-77F5.3"/>
    <property type="match status" value="1"/>
</dbReference>
<dbReference type="InterPro" id="IPR036388">
    <property type="entry name" value="WH-like_DNA-bd_sf"/>
</dbReference>
<dbReference type="Pfam" id="PF01498">
    <property type="entry name" value="HTH_Tnp_Tc3_2"/>
    <property type="match status" value="1"/>
</dbReference>
<dbReference type="Pfam" id="PF13384">
    <property type="entry name" value="HTH_23"/>
    <property type="match status" value="1"/>
</dbReference>
<dbReference type="InterPro" id="IPR009057">
    <property type="entry name" value="Homeodomain-like_sf"/>
</dbReference>
<accession>A0AAN9GGA0</accession>
<dbReference type="SUPFAM" id="SSF46689">
    <property type="entry name" value="Homeodomain-like"/>
    <property type="match status" value="1"/>
</dbReference>
<dbReference type="Gene3D" id="1.10.10.10">
    <property type="entry name" value="Winged helix-like DNA-binding domain superfamily/Winged helix DNA-binding domain"/>
    <property type="match status" value="1"/>
</dbReference>
<evidence type="ECO:0008006" key="5">
    <source>
        <dbReference type="Google" id="ProtNLM"/>
    </source>
</evidence>
<evidence type="ECO:0000259" key="1">
    <source>
        <dbReference type="Pfam" id="PF01498"/>
    </source>
</evidence>
<dbReference type="GO" id="GO:0006313">
    <property type="term" value="P:DNA transposition"/>
    <property type="evidence" value="ECO:0007669"/>
    <property type="project" value="InterPro"/>
</dbReference>
<dbReference type="Gene3D" id="3.30.420.10">
    <property type="entry name" value="Ribonuclease H-like superfamily/Ribonuclease H"/>
    <property type="match status" value="1"/>
</dbReference>
<dbReference type="GO" id="GO:0003677">
    <property type="term" value="F:DNA binding"/>
    <property type="evidence" value="ECO:0007669"/>
    <property type="project" value="InterPro"/>
</dbReference>
<dbReference type="GO" id="GO:0015074">
    <property type="term" value="P:DNA integration"/>
    <property type="evidence" value="ECO:0007669"/>
    <property type="project" value="InterPro"/>
</dbReference>
<name>A0AAN9GGA0_9CAEN</name>
<feature type="domain" description="Transposase Tc1-like" evidence="1">
    <location>
        <begin position="66"/>
        <end position="133"/>
    </location>
</feature>
<dbReference type="AlphaFoldDB" id="A0AAN9GGA0"/>
<comment type="caution">
    <text evidence="3">The sequence shown here is derived from an EMBL/GenBank/DDBJ whole genome shotgun (WGS) entry which is preliminary data.</text>
</comment>
<dbReference type="NCBIfam" id="NF033545">
    <property type="entry name" value="transpos_IS630"/>
    <property type="match status" value="1"/>
</dbReference>
<reference evidence="3 4" key="1">
    <citation type="submission" date="2024-02" db="EMBL/GenBank/DDBJ databases">
        <title>Chromosome-scale genome assembly of the rough periwinkle Littorina saxatilis.</title>
        <authorList>
            <person name="De Jode A."/>
            <person name="Faria R."/>
            <person name="Formenti G."/>
            <person name="Sims Y."/>
            <person name="Smith T.P."/>
            <person name="Tracey A."/>
            <person name="Wood J.M.D."/>
            <person name="Zagrodzka Z.B."/>
            <person name="Johannesson K."/>
            <person name="Butlin R.K."/>
            <person name="Leder E.H."/>
        </authorList>
    </citation>
    <scope>NUCLEOTIDE SEQUENCE [LARGE SCALE GENOMIC DNA]</scope>
    <source>
        <strain evidence="3">Snail1</strain>
        <tissue evidence="3">Muscle</tissue>
    </source>
</reference>
<dbReference type="InterPro" id="IPR047655">
    <property type="entry name" value="Transpos_IS630-like"/>
</dbReference>
<proteinExistence type="predicted"/>
<dbReference type="InterPro" id="IPR002492">
    <property type="entry name" value="Transposase_Tc1-like"/>
</dbReference>
<dbReference type="Pfam" id="PF13358">
    <property type="entry name" value="DDE_3"/>
    <property type="match status" value="1"/>
</dbReference>
<dbReference type="PANTHER" id="PTHR23022">
    <property type="entry name" value="TRANSPOSABLE ELEMENT-RELATED"/>
    <property type="match status" value="1"/>
</dbReference>
<dbReference type="InterPro" id="IPR052338">
    <property type="entry name" value="Transposase_5"/>
</dbReference>
<dbReference type="InterPro" id="IPR038717">
    <property type="entry name" value="Tc1-like_DDE_dom"/>
</dbReference>
<keyword evidence="4" id="KW-1185">Reference proteome</keyword>
<organism evidence="3 4">
    <name type="scientific">Littorina saxatilis</name>
    <dbReference type="NCBI Taxonomy" id="31220"/>
    <lineage>
        <taxon>Eukaryota</taxon>
        <taxon>Metazoa</taxon>
        <taxon>Spiralia</taxon>
        <taxon>Lophotrochozoa</taxon>
        <taxon>Mollusca</taxon>
        <taxon>Gastropoda</taxon>
        <taxon>Caenogastropoda</taxon>
        <taxon>Littorinimorpha</taxon>
        <taxon>Littorinoidea</taxon>
        <taxon>Littorinidae</taxon>
        <taxon>Littorina</taxon>
    </lineage>
</organism>